<dbReference type="GeneID" id="92355176"/>
<organism evidence="1">
    <name type="scientific">Sulfurisphaera javensis</name>
    <dbReference type="NCBI Taxonomy" id="2049879"/>
    <lineage>
        <taxon>Archaea</taxon>
        <taxon>Thermoproteota</taxon>
        <taxon>Thermoprotei</taxon>
        <taxon>Sulfolobales</taxon>
        <taxon>Sulfolobaceae</taxon>
        <taxon>Sulfurisphaera</taxon>
    </lineage>
</organism>
<evidence type="ECO:0000313" key="1">
    <source>
        <dbReference type="EMBL" id="BFH74279.1"/>
    </source>
</evidence>
<gene>
    <name evidence="1" type="ORF">SJAV_22230</name>
</gene>
<reference evidence="1" key="1">
    <citation type="submission" date="2024-03" db="EMBL/GenBank/DDBJ databases">
        <title>Complete genome sequence of Sulfurisphaera javensis strain KD-1.</title>
        <authorList>
            <person name="Sakai H."/>
            <person name="Nur N."/>
            <person name="Suwanto A."/>
            <person name="Kurosawa N."/>
        </authorList>
    </citation>
    <scope>NUCLEOTIDE SEQUENCE</scope>
    <source>
        <strain evidence="1">KD-1</strain>
    </source>
</reference>
<protein>
    <submittedName>
        <fullName evidence="1">Uncharacterized protein</fullName>
    </submittedName>
</protein>
<accession>A0AAT9GTR2</accession>
<sequence length="107" mass="12199">MFRVEFILLSSDPLKLSRLPYVVDLLEKELVDFCNPIKAGATIICAPSKDSLIIIYTAFNETKQLNVYIRFESLDAQLLTQIVDKVNRKLRQEGYVMTLSNTSSNLL</sequence>
<dbReference type="AlphaFoldDB" id="A0AAT9GTR2"/>
<name>A0AAT9GTR2_9CREN</name>
<dbReference type="KEGG" id="sjv:SJAV_22230"/>
<proteinExistence type="predicted"/>
<dbReference type="RefSeq" id="WP_369609805.1">
    <property type="nucleotide sequence ID" value="NZ_AP031322.1"/>
</dbReference>
<dbReference type="EMBL" id="AP031322">
    <property type="protein sequence ID" value="BFH74279.1"/>
    <property type="molecule type" value="Genomic_DNA"/>
</dbReference>